<protein>
    <submittedName>
        <fullName evidence="2">Uncharacterized protein</fullName>
    </submittedName>
</protein>
<reference evidence="2 3" key="1">
    <citation type="journal article" date="2021" name="Commun. Biol.">
        <title>The genome of Shorea leprosula (Dipterocarpaceae) highlights the ecological relevance of drought in aseasonal tropical rainforests.</title>
        <authorList>
            <person name="Ng K.K.S."/>
            <person name="Kobayashi M.J."/>
            <person name="Fawcett J.A."/>
            <person name="Hatakeyama M."/>
            <person name="Paape T."/>
            <person name="Ng C.H."/>
            <person name="Ang C.C."/>
            <person name="Tnah L.H."/>
            <person name="Lee C.T."/>
            <person name="Nishiyama T."/>
            <person name="Sese J."/>
            <person name="O'Brien M.J."/>
            <person name="Copetti D."/>
            <person name="Mohd Noor M.I."/>
            <person name="Ong R.C."/>
            <person name="Putra M."/>
            <person name="Sireger I.Z."/>
            <person name="Indrioko S."/>
            <person name="Kosugi Y."/>
            <person name="Izuno A."/>
            <person name="Isagi Y."/>
            <person name="Lee S.L."/>
            <person name="Shimizu K.K."/>
        </authorList>
    </citation>
    <scope>NUCLEOTIDE SEQUENCE [LARGE SCALE GENOMIC DNA]</scope>
    <source>
        <strain evidence="2">214</strain>
    </source>
</reference>
<accession>A0AAV5LWY4</accession>
<feature type="compositionally biased region" description="Polar residues" evidence="1">
    <location>
        <begin position="1"/>
        <end position="10"/>
    </location>
</feature>
<dbReference type="EMBL" id="BPVZ01000152">
    <property type="protein sequence ID" value="GKV41715.1"/>
    <property type="molecule type" value="Genomic_DNA"/>
</dbReference>
<organism evidence="2 3">
    <name type="scientific">Rubroshorea leprosula</name>
    <dbReference type="NCBI Taxonomy" id="152421"/>
    <lineage>
        <taxon>Eukaryota</taxon>
        <taxon>Viridiplantae</taxon>
        <taxon>Streptophyta</taxon>
        <taxon>Embryophyta</taxon>
        <taxon>Tracheophyta</taxon>
        <taxon>Spermatophyta</taxon>
        <taxon>Magnoliopsida</taxon>
        <taxon>eudicotyledons</taxon>
        <taxon>Gunneridae</taxon>
        <taxon>Pentapetalae</taxon>
        <taxon>rosids</taxon>
        <taxon>malvids</taxon>
        <taxon>Malvales</taxon>
        <taxon>Dipterocarpaceae</taxon>
        <taxon>Rubroshorea</taxon>
    </lineage>
</organism>
<feature type="region of interest" description="Disordered" evidence="1">
    <location>
        <begin position="1"/>
        <end position="28"/>
    </location>
</feature>
<comment type="caution">
    <text evidence="2">The sequence shown here is derived from an EMBL/GenBank/DDBJ whole genome shotgun (WGS) entry which is preliminary data.</text>
</comment>
<evidence type="ECO:0000256" key="1">
    <source>
        <dbReference type="SAM" id="MobiDB-lite"/>
    </source>
</evidence>
<keyword evidence="3" id="KW-1185">Reference proteome</keyword>
<dbReference type="Proteomes" id="UP001054252">
    <property type="component" value="Unassembled WGS sequence"/>
</dbReference>
<evidence type="ECO:0000313" key="3">
    <source>
        <dbReference type="Proteomes" id="UP001054252"/>
    </source>
</evidence>
<gene>
    <name evidence="2" type="ORF">SLEP1_g49213</name>
</gene>
<name>A0AAV5LWY4_9ROSI</name>
<dbReference type="AlphaFoldDB" id="A0AAV5LWY4"/>
<proteinExistence type="predicted"/>
<evidence type="ECO:0000313" key="2">
    <source>
        <dbReference type="EMBL" id="GKV41715.1"/>
    </source>
</evidence>
<sequence length="41" mass="4610">MATTETQDNQPLAGHPTNNPPAGKKGFKRIMKKVKRGFEVW</sequence>